<proteinExistence type="predicted"/>
<reference evidence="1 2" key="1">
    <citation type="submission" date="2018-11" db="EMBL/GenBank/DDBJ databases">
        <title>Genomic Encyclopedia of Type Strains, Phase IV (KMG-IV): sequencing the most valuable type-strain genomes for metagenomic binning, comparative biology and taxonomic classification.</title>
        <authorList>
            <person name="Goeker M."/>
        </authorList>
    </citation>
    <scope>NUCLEOTIDE SEQUENCE [LARGE SCALE GENOMIC DNA]</scope>
    <source>
        <strain evidence="1 2">DSM 102936</strain>
    </source>
</reference>
<keyword evidence="2" id="KW-1185">Reference proteome</keyword>
<comment type="caution">
    <text evidence="1">The sequence shown here is derived from an EMBL/GenBank/DDBJ whole genome shotgun (WGS) entry which is preliminary data.</text>
</comment>
<gene>
    <name evidence="1" type="ORF">EDD75_0469</name>
</gene>
<evidence type="ECO:0000313" key="1">
    <source>
        <dbReference type="EMBL" id="RPF49649.1"/>
    </source>
</evidence>
<protein>
    <submittedName>
        <fullName evidence="1">Uncharacterized protein</fullName>
    </submittedName>
</protein>
<organism evidence="1 2">
    <name type="scientific">Thermodesulfitimonas autotrophica</name>
    <dbReference type="NCBI Taxonomy" id="1894989"/>
    <lineage>
        <taxon>Bacteria</taxon>
        <taxon>Bacillati</taxon>
        <taxon>Bacillota</taxon>
        <taxon>Clostridia</taxon>
        <taxon>Thermoanaerobacterales</taxon>
        <taxon>Thermoanaerobacteraceae</taxon>
        <taxon>Thermodesulfitimonas</taxon>
    </lineage>
</organism>
<dbReference type="AlphaFoldDB" id="A0A3N5AX96"/>
<dbReference type="Proteomes" id="UP000282654">
    <property type="component" value="Unassembled WGS sequence"/>
</dbReference>
<dbReference type="EMBL" id="RKRE01000001">
    <property type="protein sequence ID" value="RPF49649.1"/>
    <property type="molecule type" value="Genomic_DNA"/>
</dbReference>
<name>A0A3N5AX96_9THEO</name>
<evidence type="ECO:0000313" key="2">
    <source>
        <dbReference type="Proteomes" id="UP000282654"/>
    </source>
</evidence>
<accession>A0A3N5AX96</accession>
<sequence length="66" mass="7367">MLAILEEVFAVARRREDGLSRTRSALYGLARLLGDVSAVRKGTVGRRLLRRAAGKVTGRLLEKLFR</sequence>